<organism evidence="2 3">
    <name type="scientific">Paenarthrobacter ureafaciens</name>
    <dbReference type="NCBI Taxonomy" id="37931"/>
    <lineage>
        <taxon>Bacteria</taxon>
        <taxon>Bacillati</taxon>
        <taxon>Actinomycetota</taxon>
        <taxon>Actinomycetes</taxon>
        <taxon>Micrococcales</taxon>
        <taxon>Micrococcaceae</taxon>
        <taxon>Paenarthrobacter</taxon>
    </lineage>
</organism>
<feature type="region of interest" description="Disordered" evidence="1">
    <location>
        <begin position="1"/>
        <end position="64"/>
    </location>
</feature>
<gene>
    <name evidence="2" type="ORF">NL394_06875</name>
</gene>
<dbReference type="EMBL" id="CP101185">
    <property type="protein sequence ID" value="UYV98925.1"/>
    <property type="molecule type" value="Genomic_DNA"/>
</dbReference>
<evidence type="ECO:0000313" key="2">
    <source>
        <dbReference type="EMBL" id="UYV98925.1"/>
    </source>
</evidence>
<reference evidence="2" key="1">
    <citation type="submission" date="2022-07" db="EMBL/GenBank/DDBJ databases">
        <authorList>
            <person name="Wu T."/>
        </authorList>
    </citation>
    <scope>NUCLEOTIDE SEQUENCE</scope>
    <source>
        <strain evidence="2">SD-1</strain>
    </source>
</reference>
<accession>A0AAX3ELZ6</accession>
<sequence>METVPVSRRAGTTPAVTESGPPHLETMASLDDATSGSTDASAEDSLIKGILASTKSNTPREEQA</sequence>
<proteinExistence type="predicted"/>
<evidence type="ECO:0000256" key="1">
    <source>
        <dbReference type="SAM" id="MobiDB-lite"/>
    </source>
</evidence>
<name>A0AAX3ELZ6_PAEUR</name>
<protein>
    <submittedName>
        <fullName evidence="2">Uncharacterized protein</fullName>
    </submittedName>
</protein>
<keyword evidence="3" id="KW-1185">Reference proteome</keyword>
<dbReference type="RefSeq" id="WP_139126740.1">
    <property type="nucleotide sequence ID" value="NZ_CP043010.1"/>
</dbReference>
<dbReference type="AlphaFoldDB" id="A0AAX3ELZ6"/>
<evidence type="ECO:0000313" key="3">
    <source>
        <dbReference type="Proteomes" id="UP001163293"/>
    </source>
</evidence>
<dbReference type="Proteomes" id="UP001163293">
    <property type="component" value="Chromosome"/>
</dbReference>